<reference evidence="9" key="3">
    <citation type="submission" date="2016-11" db="EMBL/GenBank/DDBJ databases">
        <authorList>
            <person name="Jaros S."/>
            <person name="Januszkiewicz K."/>
            <person name="Wedrychowicz H."/>
        </authorList>
    </citation>
    <scope>NUCLEOTIDE SEQUENCE [LARGE SCALE GENOMIC DNA]</scope>
    <source>
        <strain evidence="9">DSM 1682</strain>
    </source>
</reference>
<dbReference type="PANTHER" id="PTHR30126:SF39">
    <property type="entry name" value="HTH-TYPE TRANSCRIPTIONAL REGULATOR CYSL"/>
    <property type="match status" value="1"/>
</dbReference>
<keyword evidence="4" id="KW-0804">Transcription</keyword>
<dbReference type="SUPFAM" id="SSF53850">
    <property type="entry name" value="Periplasmic binding protein-like II"/>
    <property type="match status" value="1"/>
</dbReference>
<dbReference type="AlphaFoldDB" id="A0A110A7Y4"/>
<dbReference type="EMBL" id="FQUA01000001">
    <property type="protein sequence ID" value="SHE33072.1"/>
    <property type="molecule type" value="Genomic_DNA"/>
</dbReference>
<name>A0A110A7Y4_ANAPI</name>
<dbReference type="OrthoDB" id="9785745at2"/>
<dbReference type="InterPro" id="IPR000847">
    <property type="entry name" value="LysR_HTH_N"/>
</dbReference>
<reference evidence="8" key="2">
    <citation type="submission" date="2016-01" db="EMBL/GenBank/DDBJ databases">
        <authorList>
            <person name="Poehlein A."/>
            <person name="Schlien K."/>
            <person name="Gottschalk G."/>
            <person name="Buckel W."/>
            <person name="Daniel R."/>
        </authorList>
    </citation>
    <scope>NUCLEOTIDE SEQUENCE [LARGE SCALE GENOMIC DNA]</scope>
    <source>
        <strain evidence="8">X2</strain>
    </source>
</reference>
<dbReference type="Proteomes" id="UP000184204">
    <property type="component" value="Unassembled WGS sequence"/>
</dbReference>
<dbReference type="InterPro" id="IPR036390">
    <property type="entry name" value="WH_DNA-bd_sf"/>
</dbReference>
<dbReference type="KEGG" id="cpro:CPRO_29680"/>
<dbReference type="GO" id="GO:0000976">
    <property type="term" value="F:transcription cis-regulatory region binding"/>
    <property type="evidence" value="ECO:0007669"/>
    <property type="project" value="TreeGrafter"/>
</dbReference>
<reference evidence="6 8" key="1">
    <citation type="journal article" date="2016" name="Genome Announc.">
        <title>Complete Genome Sequence of the Amino Acid-Fermenting Clostridium propionicum X2 (DSM 1682).</title>
        <authorList>
            <person name="Poehlein A."/>
            <person name="Schlien K."/>
            <person name="Chowdhury N.P."/>
            <person name="Gottschalk G."/>
            <person name="Buckel W."/>
            <person name="Daniel R."/>
        </authorList>
    </citation>
    <scope>NUCLEOTIDE SEQUENCE [LARGE SCALE GENOMIC DNA]</scope>
    <source>
        <strain evidence="6 8">X2</strain>
    </source>
</reference>
<evidence type="ECO:0000256" key="2">
    <source>
        <dbReference type="ARBA" id="ARBA00023015"/>
    </source>
</evidence>
<dbReference type="Gene3D" id="3.40.190.290">
    <property type="match status" value="1"/>
</dbReference>
<evidence type="ECO:0000313" key="6">
    <source>
        <dbReference type="EMBL" id="AMJ42498.1"/>
    </source>
</evidence>
<evidence type="ECO:0000256" key="4">
    <source>
        <dbReference type="ARBA" id="ARBA00023163"/>
    </source>
</evidence>
<dbReference type="RefSeq" id="WP_066053408.1">
    <property type="nucleotide sequence ID" value="NZ_CP014223.1"/>
</dbReference>
<evidence type="ECO:0000259" key="5">
    <source>
        <dbReference type="PROSITE" id="PS50931"/>
    </source>
</evidence>
<dbReference type="SUPFAM" id="SSF46785">
    <property type="entry name" value="Winged helix' DNA-binding domain"/>
    <property type="match status" value="1"/>
</dbReference>
<keyword evidence="8" id="KW-1185">Reference proteome</keyword>
<evidence type="ECO:0000256" key="3">
    <source>
        <dbReference type="ARBA" id="ARBA00023125"/>
    </source>
</evidence>
<organism evidence="7 9">
    <name type="scientific">Anaerotignum propionicum DSM 1682</name>
    <dbReference type="NCBI Taxonomy" id="991789"/>
    <lineage>
        <taxon>Bacteria</taxon>
        <taxon>Bacillati</taxon>
        <taxon>Bacillota</taxon>
        <taxon>Clostridia</taxon>
        <taxon>Lachnospirales</taxon>
        <taxon>Anaerotignaceae</taxon>
        <taxon>Anaerotignum</taxon>
    </lineage>
</organism>
<dbReference type="EMBL" id="CP014223">
    <property type="protein sequence ID" value="AMJ42498.1"/>
    <property type="molecule type" value="Genomic_DNA"/>
</dbReference>
<keyword evidence="3" id="KW-0238">DNA-binding</keyword>
<gene>
    <name evidence="6" type="primary">cysL_2</name>
    <name evidence="6" type="ORF">CPRO_29680</name>
    <name evidence="7" type="ORF">SAMN02745151_00419</name>
</gene>
<dbReference type="GO" id="GO:0003700">
    <property type="term" value="F:DNA-binding transcription factor activity"/>
    <property type="evidence" value="ECO:0007669"/>
    <property type="project" value="InterPro"/>
</dbReference>
<evidence type="ECO:0000313" key="8">
    <source>
        <dbReference type="Proteomes" id="UP000068026"/>
    </source>
</evidence>
<dbReference type="PRINTS" id="PR00039">
    <property type="entry name" value="HTHLYSR"/>
</dbReference>
<protein>
    <submittedName>
        <fullName evidence="6 7">Transcriptional regulator</fullName>
    </submittedName>
</protein>
<proteinExistence type="inferred from homology"/>
<keyword evidence="2" id="KW-0805">Transcription regulation</keyword>
<accession>A0A110A7Y4</accession>
<dbReference type="PANTHER" id="PTHR30126">
    <property type="entry name" value="HTH-TYPE TRANSCRIPTIONAL REGULATOR"/>
    <property type="match status" value="1"/>
</dbReference>
<dbReference type="FunFam" id="1.10.10.10:FF:000001">
    <property type="entry name" value="LysR family transcriptional regulator"/>
    <property type="match status" value="1"/>
</dbReference>
<dbReference type="InterPro" id="IPR005119">
    <property type="entry name" value="LysR_subst-bd"/>
</dbReference>
<dbReference type="Proteomes" id="UP000068026">
    <property type="component" value="Chromosome"/>
</dbReference>
<dbReference type="Pfam" id="PF00126">
    <property type="entry name" value="HTH_1"/>
    <property type="match status" value="1"/>
</dbReference>
<dbReference type="InterPro" id="IPR036388">
    <property type="entry name" value="WH-like_DNA-bd_sf"/>
</dbReference>
<sequence>MTLRHFKIFIEVCETMNMTQAAERLYISQSAVSQAISDLEAYYGTKLFERLSKRIYLTDAGEKLLSYARHITKMTEEAEASIKSLSESGVIRIGASVTVGSAILPKLVKSFQNVSPTTSFEVIEDNTTVIESLILNNEVDLGLVEGEILSSDITIKPFLQDELILICGKEHPFSQKAVVFPFELEKENFIIREKGSGTRKLFEIKMAANNVSWSASWVCNNSETIKNAVENNLGISVISQKSVLKELENKTLFSSQIEGIAFIRQFKIAYHKKKFITQKMNHFMEHLIKLY</sequence>
<dbReference type="Gene3D" id="1.10.10.10">
    <property type="entry name" value="Winged helix-like DNA-binding domain superfamily/Winged helix DNA-binding domain"/>
    <property type="match status" value="1"/>
</dbReference>
<feature type="domain" description="HTH lysR-type" evidence="5">
    <location>
        <begin position="1"/>
        <end position="58"/>
    </location>
</feature>
<evidence type="ECO:0000313" key="7">
    <source>
        <dbReference type="EMBL" id="SHE33072.1"/>
    </source>
</evidence>
<evidence type="ECO:0000256" key="1">
    <source>
        <dbReference type="ARBA" id="ARBA00009437"/>
    </source>
</evidence>
<comment type="similarity">
    <text evidence="1">Belongs to the LysR transcriptional regulatory family.</text>
</comment>
<reference evidence="7" key="4">
    <citation type="submission" date="2016-11" db="EMBL/GenBank/DDBJ databases">
        <authorList>
            <person name="Varghese N."/>
            <person name="Submissions S."/>
        </authorList>
    </citation>
    <scope>NUCLEOTIDE SEQUENCE</scope>
    <source>
        <strain evidence="7">DSM 1682</strain>
    </source>
</reference>
<dbReference type="PROSITE" id="PS50931">
    <property type="entry name" value="HTH_LYSR"/>
    <property type="match status" value="1"/>
</dbReference>
<dbReference type="Pfam" id="PF03466">
    <property type="entry name" value="LysR_substrate"/>
    <property type="match status" value="1"/>
</dbReference>
<evidence type="ECO:0000313" key="9">
    <source>
        <dbReference type="Proteomes" id="UP000184204"/>
    </source>
</evidence>